<dbReference type="PANTHER" id="PTHR11878:SF65">
    <property type="entry name" value="NA_CA-EXCHANGE PROTEIN, ISOFORM G"/>
    <property type="match status" value="1"/>
</dbReference>
<evidence type="ECO:0000313" key="7">
    <source>
        <dbReference type="EMBL" id="EIJ40996.1"/>
    </source>
</evidence>
<reference evidence="7 8" key="1">
    <citation type="submission" date="2011-11" db="EMBL/GenBank/DDBJ databases">
        <title>Improved High-Quality Draft sequence of Beggiatoa alba B18lD.</title>
        <authorList>
            <consortium name="US DOE Joint Genome Institute"/>
            <person name="Lucas S."/>
            <person name="Han J."/>
            <person name="Lapidus A."/>
            <person name="Cheng J.-F."/>
            <person name="Goodwin L."/>
            <person name="Pitluck S."/>
            <person name="Peters L."/>
            <person name="Mikhailova N."/>
            <person name="Held B."/>
            <person name="Detter J.C."/>
            <person name="Han C."/>
            <person name="Tapia R."/>
            <person name="Land M."/>
            <person name="Hauser L."/>
            <person name="Kyrpides N."/>
            <person name="Ivanova N."/>
            <person name="Pagani I."/>
            <person name="Samuel K."/>
            <person name="Teske A."/>
            <person name="Mueller J."/>
            <person name="Woyke T."/>
        </authorList>
    </citation>
    <scope>NUCLEOTIDE SEQUENCE [LARGE SCALE GENOMIC DNA]</scope>
    <source>
        <strain evidence="7 8">B18LD</strain>
    </source>
</reference>
<keyword evidence="8" id="KW-1185">Reference proteome</keyword>
<gene>
    <name evidence="7" type="ORF">BegalDRAFT_0071</name>
</gene>
<keyword evidence="4" id="KW-0813">Transport</keyword>
<evidence type="ECO:0000256" key="1">
    <source>
        <dbReference type="ARBA" id="ARBA00022729"/>
    </source>
</evidence>
<dbReference type="STRING" id="395493.BegalDRAFT_0071"/>
<feature type="domain" description="Calx-beta" evidence="6">
    <location>
        <begin position="251"/>
        <end position="350"/>
    </location>
</feature>
<dbReference type="Gene3D" id="2.60.40.2030">
    <property type="match status" value="5"/>
</dbReference>
<evidence type="ECO:0000256" key="2">
    <source>
        <dbReference type="ARBA" id="ARBA00022737"/>
    </source>
</evidence>
<keyword evidence="3" id="KW-0106">Calcium</keyword>
<organism evidence="7 8">
    <name type="scientific">Beggiatoa alba B18LD</name>
    <dbReference type="NCBI Taxonomy" id="395493"/>
    <lineage>
        <taxon>Bacteria</taxon>
        <taxon>Pseudomonadati</taxon>
        <taxon>Pseudomonadota</taxon>
        <taxon>Gammaproteobacteria</taxon>
        <taxon>Thiotrichales</taxon>
        <taxon>Thiotrichaceae</taxon>
        <taxon>Beggiatoa</taxon>
    </lineage>
</organism>
<feature type="domain" description="Calx-beta" evidence="6">
    <location>
        <begin position="13"/>
        <end position="114"/>
    </location>
</feature>
<evidence type="ECO:0000256" key="5">
    <source>
        <dbReference type="SAM" id="SignalP"/>
    </source>
</evidence>
<dbReference type="GO" id="GO:0016020">
    <property type="term" value="C:membrane"/>
    <property type="evidence" value="ECO:0007669"/>
    <property type="project" value="InterPro"/>
</dbReference>
<evidence type="ECO:0000259" key="6">
    <source>
        <dbReference type="SMART" id="SM00237"/>
    </source>
</evidence>
<name>I3CBK3_9GAMM</name>
<keyword evidence="4" id="KW-0406">Ion transport</keyword>
<evidence type="ECO:0000256" key="3">
    <source>
        <dbReference type="ARBA" id="ARBA00022837"/>
    </source>
</evidence>
<dbReference type="InterPro" id="IPR003644">
    <property type="entry name" value="Calx_beta"/>
</dbReference>
<feature type="domain" description="Calx-beta" evidence="6">
    <location>
        <begin position="128"/>
        <end position="230"/>
    </location>
</feature>
<dbReference type="eggNOG" id="COG2373">
    <property type="taxonomic scope" value="Bacteria"/>
</dbReference>
<sequence length="1058" mass="112475">MRQIQQLLLITGLWLGMFSLAYAQASLQFASAAYAVNEADGTLQIVVTRAADSVGAVTVDYATIDTTALSGVDYTGKGGTLTWADGDLTHRVIEITILTDSTTENNESFAVILANPSGNAVLGTNLQTAITIVDTPVNGAGNLQFTSTTYTAKENAGIAQLGVERIGGSVGNVAVQYAITGGTAVANTDYVNVQGTLNWNTGDAQDKNIAIPLLLDDQQDGDKTLVLSLSTATGGATVGANNTTTLTIQDVFGTVVTSSAGVLTFKTALSTVNENAGVANVEVSRLDGTQGSVTVSYSTINGTAIAGSDYTLTQGALSWANGENNTKTISVPILTDNNTEDDEIFAISLSNPTGNAVLGMIASTNLKILDGTGNPTTVVIGDAGAVQFESGSYTVDENQGNLNINVLRVSGTKGDVRVNYTIQNGTATNGQDFVLSAGTLVWADGNSDVKTLNITLQDDITAEENENFIIQLSNPSNGLVLGTPAAANVTIRDNDATRVQFSSSDYLVNESGRYVNVTVTRQGSSQGRITVNYQTNANTAIDNKDYIGISGLIVWEDGDASSKVLSIPINNDTTIEETETFRITLSNLTGNGTLGSPAQAVITIKDDDAIVICSDPPPSVINCYLDNTGNTLTNVRITNTGIVFGGQLAGKIDNFGSLENVTLLTNATLNNYEVGVVTNLYLNNYTNVTGGFIQGSTIGIGEYPATLTSVRILTDSYVQNVIIEGNTIIDTEVSMGNQVRFRLNGNIPPIDLSNLLGYTPSMVLGRFAINLYTDVLVNSVRGGVLSALNGLYDLTEKDWLITQDSESGYIAFTSDNKRYNLLPTRVRQALEGQIINDIDLGLIIREDNRFLVTTHTGREVTAHPVIQDTTGLEQVLNTLVLPVSSMQMNDEGNVKLNLVNQINGITYFSIRADICSSPTSRSTSPELGFDTLPISANLYCLSTDENMNVSVKNALVAYLVFNNGQSRQYLYPAAADAAALRALSQDTLLYKNGMALIHMGEGASRKTYKGWLTYAITQGTNLNGHVEIFDVDDMNQDGLSDYLIVYPNGDGQLMYRVN</sequence>
<keyword evidence="1 5" id="KW-0732">Signal</keyword>
<feature type="domain" description="Calx-beta" evidence="6">
    <location>
        <begin position="376"/>
        <end position="473"/>
    </location>
</feature>
<dbReference type="GO" id="GO:0030001">
    <property type="term" value="P:metal ion transport"/>
    <property type="evidence" value="ECO:0007669"/>
    <property type="project" value="TreeGrafter"/>
</dbReference>
<feature type="chain" id="PRO_5003668718" evidence="5">
    <location>
        <begin position="24"/>
        <end position="1058"/>
    </location>
</feature>
<dbReference type="HOGENOM" id="CLU_289624_0_0_6"/>
<dbReference type="EMBL" id="JH600070">
    <property type="protein sequence ID" value="EIJ40996.1"/>
    <property type="molecule type" value="Genomic_DNA"/>
</dbReference>
<evidence type="ECO:0000256" key="4">
    <source>
        <dbReference type="ARBA" id="ARBA00023065"/>
    </source>
</evidence>
<dbReference type="RefSeq" id="WP_002682520.1">
    <property type="nucleotide sequence ID" value="NZ_JH600070.1"/>
</dbReference>
<dbReference type="InterPro" id="IPR051171">
    <property type="entry name" value="CaCA"/>
</dbReference>
<dbReference type="SMART" id="SM00237">
    <property type="entry name" value="Calx_beta"/>
    <property type="match status" value="5"/>
</dbReference>
<dbReference type="SUPFAM" id="SSF141072">
    <property type="entry name" value="CalX-like"/>
    <property type="match status" value="5"/>
</dbReference>
<dbReference type="GO" id="GO:0007154">
    <property type="term" value="P:cell communication"/>
    <property type="evidence" value="ECO:0007669"/>
    <property type="project" value="InterPro"/>
</dbReference>
<feature type="domain" description="Calx-beta" evidence="6">
    <location>
        <begin position="487"/>
        <end position="586"/>
    </location>
</feature>
<dbReference type="OrthoDB" id="5621937at2"/>
<dbReference type="Pfam" id="PF03160">
    <property type="entry name" value="Calx-beta"/>
    <property type="match status" value="4"/>
</dbReference>
<dbReference type="InterPro" id="IPR038081">
    <property type="entry name" value="CalX-like_sf"/>
</dbReference>
<evidence type="ECO:0000313" key="8">
    <source>
        <dbReference type="Proteomes" id="UP000005744"/>
    </source>
</evidence>
<accession>I3CBK3</accession>
<feature type="signal peptide" evidence="5">
    <location>
        <begin position="1"/>
        <end position="23"/>
    </location>
</feature>
<dbReference type="Proteomes" id="UP000005744">
    <property type="component" value="Unassembled WGS sequence"/>
</dbReference>
<dbReference type="PANTHER" id="PTHR11878">
    <property type="entry name" value="SODIUM/CALCIUM EXCHANGER"/>
    <property type="match status" value="1"/>
</dbReference>
<keyword evidence="2" id="KW-0677">Repeat</keyword>
<dbReference type="AlphaFoldDB" id="I3CBK3"/>
<protein>
    <submittedName>
        <fullName evidence="7">Calx-beta domain-containing protein</fullName>
    </submittedName>
</protein>
<proteinExistence type="predicted"/>